<gene>
    <name evidence="1" type="ORF">F2Q70_00016909</name>
</gene>
<reference evidence="1" key="1">
    <citation type="submission" date="2019-12" db="EMBL/GenBank/DDBJ databases">
        <title>Genome sequencing and annotation of Brassica cretica.</title>
        <authorList>
            <person name="Studholme D.J."/>
            <person name="Sarris P.F."/>
        </authorList>
    </citation>
    <scope>NUCLEOTIDE SEQUENCE</scope>
    <source>
        <strain evidence="1">PFS-102/07</strain>
        <tissue evidence="1">Leaf</tissue>
    </source>
</reference>
<organism evidence="1">
    <name type="scientific">Brassica cretica</name>
    <name type="common">Mustard</name>
    <dbReference type="NCBI Taxonomy" id="69181"/>
    <lineage>
        <taxon>Eukaryota</taxon>
        <taxon>Viridiplantae</taxon>
        <taxon>Streptophyta</taxon>
        <taxon>Embryophyta</taxon>
        <taxon>Tracheophyta</taxon>
        <taxon>Spermatophyta</taxon>
        <taxon>Magnoliopsida</taxon>
        <taxon>eudicotyledons</taxon>
        <taxon>Gunneridae</taxon>
        <taxon>Pentapetalae</taxon>
        <taxon>rosids</taxon>
        <taxon>malvids</taxon>
        <taxon>Brassicales</taxon>
        <taxon>Brassicaceae</taxon>
        <taxon>Brassiceae</taxon>
        <taxon>Brassica</taxon>
    </lineage>
</organism>
<evidence type="ECO:0000313" key="1">
    <source>
        <dbReference type="EMBL" id="KAF2563750.1"/>
    </source>
</evidence>
<proteinExistence type="predicted"/>
<dbReference type="AlphaFoldDB" id="A0A8S9I2E4"/>
<sequence length="309" mass="34524">MWAVVEIALVAFCGAIQNVFKLYRTAAWYQNYYGTRGPAVSGILSWSQGFSFWNFKILDVSSRDPETMECIFLKRGGSGIYRPETWRRLSMTRSSCSLLPLGSIHGYTAGKSGRKVVGICFFVEFLLRLLIVASGLPADVDGCDDCSWSRSLSLRDSYVVPALNLATAVSTVMSYLGEVQAIRAQLYVMIGRKIRVVIVYSPALTVDKRVDPASRILPYGENNVLICFSEHGAFLLMDMRSWPEPIDGVEELSDPELEPGAWRMEPGPGAGTWKPGARSWSNLFMDYFFSTLFNQYAEAKKSLKAAFYL</sequence>
<accession>A0A8S9I2E4</accession>
<protein>
    <submittedName>
        <fullName evidence="1">Uncharacterized protein</fullName>
    </submittedName>
</protein>
<dbReference type="EMBL" id="QGKY02001250">
    <property type="protein sequence ID" value="KAF2563750.1"/>
    <property type="molecule type" value="Genomic_DNA"/>
</dbReference>
<name>A0A8S9I2E4_BRACR</name>
<comment type="caution">
    <text evidence="1">The sequence shown here is derived from an EMBL/GenBank/DDBJ whole genome shotgun (WGS) entry which is preliminary data.</text>
</comment>